<gene>
    <name evidence="1" type="ORF">LEP1GSC024_0032</name>
</gene>
<proteinExistence type="predicted"/>
<protein>
    <submittedName>
        <fullName evidence="1">Uncharacterized protein</fullName>
    </submittedName>
</protein>
<dbReference type="Proteomes" id="UP000012138">
    <property type="component" value="Unassembled WGS sequence"/>
</dbReference>
<comment type="caution">
    <text evidence="1">The sequence shown here is derived from an EMBL/GenBank/DDBJ whole genome shotgun (WGS) entry which is preliminary data.</text>
</comment>
<dbReference type="EMBL" id="AKXB02000087">
    <property type="protein sequence ID" value="EMO89703.1"/>
    <property type="molecule type" value="Genomic_DNA"/>
</dbReference>
<accession>M6YTK4</accession>
<name>M6YTK4_9LEPT</name>
<reference evidence="1 2" key="1">
    <citation type="submission" date="2013-01" db="EMBL/GenBank/DDBJ databases">
        <authorList>
            <person name="Harkins D.M."/>
            <person name="Durkin A.S."/>
            <person name="Brinkac L.M."/>
            <person name="Haft D.H."/>
            <person name="Selengut J.D."/>
            <person name="Sanka R."/>
            <person name="DePew J."/>
            <person name="Purushe J."/>
            <person name="Whelen A.C."/>
            <person name="Vinetz J.M."/>
            <person name="Sutton G.G."/>
            <person name="Nierman W.C."/>
            <person name="Fouts D.E."/>
        </authorList>
    </citation>
    <scope>NUCLEOTIDE SEQUENCE [LARGE SCALE GENOMIC DNA]</scope>
    <source>
        <strain evidence="1 2">2001034031</strain>
    </source>
</reference>
<sequence>MIFSKFDVRNSFFCKKSRFELRAIPKLCELSQIHSLQKKFQN</sequence>
<dbReference type="AlphaFoldDB" id="M6YTK4"/>
<evidence type="ECO:0000313" key="1">
    <source>
        <dbReference type="EMBL" id="EMO89703.1"/>
    </source>
</evidence>
<organism evidence="1 2">
    <name type="scientific">Leptospira noguchii str. 2001034031</name>
    <dbReference type="NCBI Taxonomy" id="1193053"/>
    <lineage>
        <taxon>Bacteria</taxon>
        <taxon>Pseudomonadati</taxon>
        <taxon>Spirochaetota</taxon>
        <taxon>Spirochaetia</taxon>
        <taxon>Leptospirales</taxon>
        <taxon>Leptospiraceae</taxon>
        <taxon>Leptospira</taxon>
    </lineage>
</organism>
<evidence type="ECO:0000313" key="2">
    <source>
        <dbReference type="Proteomes" id="UP000012138"/>
    </source>
</evidence>